<dbReference type="GO" id="GO:0006829">
    <property type="term" value="P:zinc ion transport"/>
    <property type="evidence" value="ECO:0007669"/>
    <property type="project" value="InterPro"/>
</dbReference>
<feature type="transmembrane region" description="Helical" evidence="7">
    <location>
        <begin position="186"/>
        <end position="206"/>
    </location>
</feature>
<dbReference type="GO" id="GO:0046873">
    <property type="term" value="F:metal ion transmembrane transporter activity"/>
    <property type="evidence" value="ECO:0007669"/>
    <property type="project" value="InterPro"/>
</dbReference>
<dbReference type="PANTHER" id="PTHR16133">
    <property type="entry name" value="SOLUTE CARRIER FAMILY 39 ZINC TRANSPORTER , MEMBER 9-RELATED"/>
    <property type="match status" value="1"/>
</dbReference>
<evidence type="ECO:0000256" key="7">
    <source>
        <dbReference type="SAM" id="Phobius"/>
    </source>
</evidence>
<comment type="subcellular location">
    <subcellularLocation>
        <location evidence="1">Endomembrane system</location>
        <topology evidence="1">Multi-pass membrane protein</topology>
    </subcellularLocation>
    <subcellularLocation>
        <location evidence="2">Golgi apparatus membrane</location>
    </subcellularLocation>
</comment>
<reference evidence="8 9" key="1">
    <citation type="submission" date="2014-10" db="EMBL/GenBank/DDBJ databases">
        <title>Draft genome of anammox bacterium scalindua brodae, obtained using differential coverage binning of sequence data from two enrichment reactors.</title>
        <authorList>
            <person name="Speth D.R."/>
            <person name="Russ L."/>
            <person name="Kartal B."/>
            <person name="Op den Camp H.J."/>
            <person name="Dutilh B.E."/>
            <person name="Jetten M.S."/>
        </authorList>
    </citation>
    <scope>NUCLEOTIDE SEQUENCE [LARGE SCALE GENOMIC DNA]</scope>
    <source>
        <strain evidence="8">RU1</strain>
    </source>
</reference>
<dbReference type="Proteomes" id="UP000030652">
    <property type="component" value="Unassembled WGS sequence"/>
</dbReference>
<evidence type="ECO:0000313" key="9">
    <source>
        <dbReference type="Proteomes" id="UP000030652"/>
    </source>
</evidence>
<protein>
    <submittedName>
        <fullName evidence="8">Zinc transporter ZupT</fullName>
    </submittedName>
</protein>
<evidence type="ECO:0000256" key="1">
    <source>
        <dbReference type="ARBA" id="ARBA00004127"/>
    </source>
</evidence>
<feature type="transmembrane region" description="Helical" evidence="7">
    <location>
        <begin position="218"/>
        <end position="237"/>
    </location>
</feature>
<dbReference type="GO" id="GO:0012505">
    <property type="term" value="C:endomembrane system"/>
    <property type="evidence" value="ECO:0007669"/>
    <property type="project" value="UniProtKB-SubCell"/>
</dbReference>
<evidence type="ECO:0000256" key="4">
    <source>
        <dbReference type="ARBA" id="ARBA00022989"/>
    </source>
</evidence>
<evidence type="ECO:0000256" key="6">
    <source>
        <dbReference type="ARBA" id="ARBA00023136"/>
    </source>
</evidence>
<comment type="caution">
    <text evidence="8">The sequence shown here is derived from an EMBL/GenBank/DDBJ whole genome shotgun (WGS) entry which is preliminary data.</text>
</comment>
<feature type="transmembrane region" description="Helical" evidence="7">
    <location>
        <begin position="160"/>
        <end position="180"/>
    </location>
</feature>
<keyword evidence="4 7" id="KW-1133">Transmembrane helix</keyword>
<sequence length="238" mass="26179">MIIFLGCLLLIFIISAIGGLFPLVRAWSKNNIRLIISFGVGILFGSCFFHMLPEITQPLGASVGIPILIGFFIIYILEKFVMVHSCEEDTCNVHTIGLSAFLGISFHSLIEGMSMGAGFLVKDIGIIIFLAIIVHKFPSALSLTGILIHGGYKKAGIIKLVLIFSLTTPIGALISFFIFKNLHEDVLAWAIGISSGTFLYIASSDLLPFVHQHHPRKFYNLFSLALGLSLMWLGKYFI</sequence>
<dbReference type="GO" id="GO:0016020">
    <property type="term" value="C:membrane"/>
    <property type="evidence" value="ECO:0007669"/>
    <property type="project" value="InterPro"/>
</dbReference>
<dbReference type="eggNOG" id="COG0428">
    <property type="taxonomic scope" value="Bacteria"/>
</dbReference>
<evidence type="ECO:0000256" key="5">
    <source>
        <dbReference type="ARBA" id="ARBA00023034"/>
    </source>
</evidence>
<feature type="transmembrane region" description="Helical" evidence="7">
    <location>
        <begin position="124"/>
        <end position="148"/>
    </location>
</feature>
<feature type="transmembrane region" description="Helical" evidence="7">
    <location>
        <begin position="34"/>
        <end position="52"/>
    </location>
</feature>
<dbReference type="PANTHER" id="PTHR16133:SF0">
    <property type="entry name" value="ZINC_IRON REGULATED TRANSPORTER-RELATED PROTEIN 102B, ISOFORM E"/>
    <property type="match status" value="1"/>
</dbReference>
<name>A0A0B0EI24_9BACT</name>
<feature type="transmembrane region" description="Helical" evidence="7">
    <location>
        <begin position="59"/>
        <end position="77"/>
    </location>
</feature>
<gene>
    <name evidence="8" type="primary">zupT_1</name>
    <name evidence="8" type="ORF">SCABRO_02044</name>
</gene>
<dbReference type="Pfam" id="PF02535">
    <property type="entry name" value="Zip"/>
    <property type="match status" value="2"/>
</dbReference>
<accession>A0A0B0EI24</accession>
<evidence type="ECO:0000256" key="3">
    <source>
        <dbReference type="ARBA" id="ARBA00022692"/>
    </source>
</evidence>
<evidence type="ECO:0000256" key="2">
    <source>
        <dbReference type="ARBA" id="ARBA00004394"/>
    </source>
</evidence>
<dbReference type="AlphaFoldDB" id="A0A0B0EI24"/>
<evidence type="ECO:0000313" key="8">
    <source>
        <dbReference type="EMBL" id="KHE92224.1"/>
    </source>
</evidence>
<organism evidence="8 9">
    <name type="scientific">Candidatus Scalindua brodae</name>
    <dbReference type="NCBI Taxonomy" id="237368"/>
    <lineage>
        <taxon>Bacteria</taxon>
        <taxon>Pseudomonadati</taxon>
        <taxon>Planctomycetota</taxon>
        <taxon>Candidatus Brocadiia</taxon>
        <taxon>Candidatus Brocadiales</taxon>
        <taxon>Candidatus Scalinduaceae</taxon>
        <taxon>Candidatus Scalindua</taxon>
    </lineage>
</organism>
<dbReference type="InterPro" id="IPR003689">
    <property type="entry name" value="ZIP"/>
</dbReference>
<keyword evidence="3 7" id="KW-0812">Transmembrane</keyword>
<keyword evidence="6 7" id="KW-0472">Membrane</keyword>
<keyword evidence="5" id="KW-0333">Golgi apparatus</keyword>
<proteinExistence type="predicted"/>
<dbReference type="EMBL" id="JRYO01000144">
    <property type="protein sequence ID" value="KHE92224.1"/>
    <property type="molecule type" value="Genomic_DNA"/>
</dbReference>
<dbReference type="InterPro" id="IPR045891">
    <property type="entry name" value="ZIP9"/>
</dbReference>